<keyword evidence="5 6" id="KW-0804">Transcription</keyword>
<gene>
    <name evidence="9" type="ORF">H9966_06110</name>
</gene>
<dbReference type="Gene3D" id="1.10.10.10">
    <property type="entry name" value="Winged helix-like DNA-binding domain superfamily/Winged helix DNA-binding domain"/>
    <property type="match status" value="1"/>
</dbReference>
<dbReference type="Gene3D" id="1.10.1740.10">
    <property type="match status" value="1"/>
</dbReference>
<comment type="caution">
    <text evidence="9">The sequence shown here is derived from an EMBL/GenBank/DDBJ whole genome shotgun (WGS) entry which is preliminary data.</text>
</comment>
<dbReference type="AlphaFoldDB" id="A0A9D2FY00"/>
<dbReference type="InterPro" id="IPR013324">
    <property type="entry name" value="RNA_pol_sigma_r3/r4-like"/>
</dbReference>
<evidence type="ECO:0000313" key="9">
    <source>
        <dbReference type="EMBL" id="HIZ69439.1"/>
    </source>
</evidence>
<sequence>MNSWDDIQLVSRVAVLHDRRAFDTLVKRHQETIRRFFLNQTCGDTQLSDDLAQDTFVKAYLNIGQFQGKSNFGTWLFRIAYNVFYDYTRGQRPTTDIDLLPAQRLRTEQRGMEKMDLYQALQQLTETERTCVSLQLMEGQSIERIAEITAMNANTIKSHLARGKKKLVTYLKANGYDR</sequence>
<feature type="domain" description="RNA polymerase sigma factor 70 region 4 type 2" evidence="8">
    <location>
        <begin position="115"/>
        <end position="167"/>
    </location>
</feature>
<evidence type="ECO:0000256" key="6">
    <source>
        <dbReference type="RuleBase" id="RU000716"/>
    </source>
</evidence>
<dbReference type="InterPro" id="IPR039425">
    <property type="entry name" value="RNA_pol_sigma-70-like"/>
</dbReference>
<dbReference type="GO" id="GO:0003677">
    <property type="term" value="F:DNA binding"/>
    <property type="evidence" value="ECO:0007669"/>
    <property type="project" value="UniProtKB-KW"/>
</dbReference>
<dbReference type="InterPro" id="IPR007627">
    <property type="entry name" value="RNA_pol_sigma70_r2"/>
</dbReference>
<reference evidence="9" key="2">
    <citation type="submission" date="2021-04" db="EMBL/GenBank/DDBJ databases">
        <authorList>
            <person name="Gilroy R."/>
        </authorList>
    </citation>
    <scope>NUCLEOTIDE SEQUENCE</scope>
    <source>
        <strain evidence="9">ChiHecec3B27-8219</strain>
    </source>
</reference>
<dbReference type="Pfam" id="PF08281">
    <property type="entry name" value="Sigma70_r4_2"/>
    <property type="match status" value="1"/>
</dbReference>
<dbReference type="InterPro" id="IPR013325">
    <property type="entry name" value="RNA_pol_sigma_r2"/>
</dbReference>
<evidence type="ECO:0000256" key="2">
    <source>
        <dbReference type="ARBA" id="ARBA00023015"/>
    </source>
</evidence>
<dbReference type="InterPro" id="IPR014284">
    <property type="entry name" value="RNA_pol_sigma-70_dom"/>
</dbReference>
<evidence type="ECO:0000259" key="8">
    <source>
        <dbReference type="Pfam" id="PF08281"/>
    </source>
</evidence>
<protein>
    <recommendedName>
        <fullName evidence="6">RNA polymerase sigma factor</fullName>
    </recommendedName>
</protein>
<reference evidence="9" key="1">
    <citation type="journal article" date="2021" name="PeerJ">
        <title>Extensive microbial diversity within the chicken gut microbiome revealed by metagenomics and culture.</title>
        <authorList>
            <person name="Gilroy R."/>
            <person name="Ravi A."/>
            <person name="Getino M."/>
            <person name="Pursley I."/>
            <person name="Horton D.L."/>
            <person name="Alikhan N.F."/>
            <person name="Baker D."/>
            <person name="Gharbi K."/>
            <person name="Hall N."/>
            <person name="Watson M."/>
            <person name="Adriaenssens E.M."/>
            <person name="Foster-Nyarko E."/>
            <person name="Jarju S."/>
            <person name="Secka A."/>
            <person name="Antonio M."/>
            <person name="Oren A."/>
            <person name="Chaudhuri R.R."/>
            <person name="La Ragione R."/>
            <person name="Hildebrand F."/>
            <person name="Pallen M.J."/>
        </authorList>
    </citation>
    <scope>NUCLEOTIDE SEQUENCE</scope>
    <source>
        <strain evidence="9">ChiHecec3B27-8219</strain>
    </source>
</reference>
<dbReference type="InterPro" id="IPR000838">
    <property type="entry name" value="RNA_pol_sigma70_ECF_CS"/>
</dbReference>
<evidence type="ECO:0000256" key="5">
    <source>
        <dbReference type="ARBA" id="ARBA00023163"/>
    </source>
</evidence>
<organism evidence="9 10">
    <name type="scientific">Candidatus Prevotella avicola</name>
    <dbReference type="NCBI Taxonomy" id="2838738"/>
    <lineage>
        <taxon>Bacteria</taxon>
        <taxon>Pseudomonadati</taxon>
        <taxon>Bacteroidota</taxon>
        <taxon>Bacteroidia</taxon>
        <taxon>Bacteroidales</taxon>
        <taxon>Prevotellaceae</taxon>
        <taxon>Prevotella</taxon>
    </lineage>
</organism>
<dbReference type="PANTHER" id="PTHR43133:SF51">
    <property type="entry name" value="RNA POLYMERASE SIGMA FACTOR"/>
    <property type="match status" value="1"/>
</dbReference>
<feature type="domain" description="RNA polymerase sigma-70 region 2" evidence="7">
    <location>
        <begin position="25"/>
        <end position="92"/>
    </location>
</feature>
<dbReference type="SUPFAM" id="SSF88946">
    <property type="entry name" value="Sigma2 domain of RNA polymerase sigma factors"/>
    <property type="match status" value="1"/>
</dbReference>
<dbReference type="NCBIfam" id="TIGR02937">
    <property type="entry name" value="sigma70-ECF"/>
    <property type="match status" value="1"/>
</dbReference>
<dbReference type="SUPFAM" id="SSF88659">
    <property type="entry name" value="Sigma3 and sigma4 domains of RNA polymerase sigma factors"/>
    <property type="match status" value="1"/>
</dbReference>
<dbReference type="GO" id="GO:0006352">
    <property type="term" value="P:DNA-templated transcription initiation"/>
    <property type="evidence" value="ECO:0007669"/>
    <property type="project" value="InterPro"/>
</dbReference>
<keyword evidence="2 6" id="KW-0805">Transcription regulation</keyword>
<keyword evidence="3 6" id="KW-0731">Sigma factor</keyword>
<proteinExistence type="inferred from homology"/>
<dbReference type="GO" id="GO:0016987">
    <property type="term" value="F:sigma factor activity"/>
    <property type="evidence" value="ECO:0007669"/>
    <property type="project" value="UniProtKB-KW"/>
</dbReference>
<dbReference type="InterPro" id="IPR036388">
    <property type="entry name" value="WH-like_DNA-bd_sf"/>
</dbReference>
<comment type="similarity">
    <text evidence="1 6">Belongs to the sigma-70 factor family. ECF subfamily.</text>
</comment>
<evidence type="ECO:0000256" key="4">
    <source>
        <dbReference type="ARBA" id="ARBA00023125"/>
    </source>
</evidence>
<dbReference type="CDD" id="cd06171">
    <property type="entry name" value="Sigma70_r4"/>
    <property type="match status" value="1"/>
</dbReference>
<dbReference type="Proteomes" id="UP000824055">
    <property type="component" value="Unassembled WGS sequence"/>
</dbReference>
<name>A0A9D2FY00_9BACT</name>
<dbReference type="PANTHER" id="PTHR43133">
    <property type="entry name" value="RNA POLYMERASE ECF-TYPE SIGMA FACTO"/>
    <property type="match status" value="1"/>
</dbReference>
<evidence type="ECO:0000256" key="1">
    <source>
        <dbReference type="ARBA" id="ARBA00010641"/>
    </source>
</evidence>
<keyword evidence="4 6" id="KW-0238">DNA-binding</keyword>
<dbReference type="PROSITE" id="PS01063">
    <property type="entry name" value="SIGMA70_ECF"/>
    <property type="match status" value="1"/>
</dbReference>
<dbReference type="Pfam" id="PF04542">
    <property type="entry name" value="Sigma70_r2"/>
    <property type="match status" value="1"/>
</dbReference>
<evidence type="ECO:0000313" key="10">
    <source>
        <dbReference type="Proteomes" id="UP000824055"/>
    </source>
</evidence>
<dbReference type="EMBL" id="DXBE01000047">
    <property type="protein sequence ID" value="HIZ69439.1"/>
    <property type="molecule type" value="Genomic_DNA"/>
</dbReference>
<evidence type="ECO:0000256" key="3">
    <source>
        <dbReference type="ARBA" id="ARBA00023082"/>
    </source>
</evidence>
<evidence type="ECO:0000259" key="7">
    <source>
        <dbReference type="Pfam" id="PF04542"/>
    </source>
</evidence>
<accession>A0A9D2FY00</accession>
<dbReference type="InterPro" id="IPR013249">
    <property type="entry name" value="RNA_pol_sigma70_r4_t2"/>
</dbReference>